<evidence type="ECO:0000313" key="1">
    <source>
        <dbReference type="EMBL" id="EEF13492.1"/>
    </source>
</evidence>
<accession>B9D3D7</accession>
<protein>
    <submittedName>
        <fullName evidence="1">Uncharacterized protein</fullName>
    </submittedName>
</protein>
<keyword evidence="2" id="KW-1185">Reference proteome</keyword>
<organism evidence="1 2">
    <name type="scientific">Campylobacter rectus RM3267</name>
    <dbReference type="NCBI Taxonomy" id="553218"/>
    <lineage>
        <taxon>Bacteria</taxon>
        <taxon>Pseudomonadati</taxon>
        <taxon>Campylobacterota</taxon>
        <taxon>Epsilonproteobacteria</taxon>
        <taxon>Campylobacterales</taxon>
        <taxon>Campylobacteraceae</taxon>
        <taxon>Campylobacter</taxon>
    </lineage>
</organism>
<name>B9D3D7_CAMRE</name>
<gene>
    <name evidence="1" type="ORF">CAMRE0001_2016</name>
</gene>
<sequence>MNDATTRCVKFYDFACAEPDFKMAFAERNFQIPPCGGI</sequence>
<dbReference type="Proteomes" id="UP000003082">
    <property type="component" value="Unassembled WGS sequence"/>
</dbReference>
<evidence type="ECO:0000313" key="2">
    <source>
        <dbReference type="Proteomes" id="UP000003082"/>
    </source>
</evidence>
<proteinExistence type="predicted"/>
<dbReference type="EMBL" id="ACFU01000019">
    <property type="protein sequence ID" value="EEF13492.1"/>
    <property type="molecule type" value="Genomic_DNA"/>
</dbReference>
<dbReference type="AlphaFoldDB" id="B9D3D7"/>
<comment type="caution">
    <text evidence="1">The sequence shown here is derived from an EMBL/GenBank/DDBJ whole genome shotgun (WGS) entry which is preliminary data.</text>
</comment>
<reference evidence="1 2" key="1">
    <citation type="submission" date="2008-08" db="EMBL/GenBank/DDBJ databases">
        <authorList>
            <person name="Madupu R."/>
            <person name="Durkin A.S."/>
            <person name="Torralba M."/>
            <person name="Methe B."/>
            <person name="Sutton G.G."/>
            <person name="Strausberg R.L."/>
            <person name="Nelson K.E."/>
        </authorList>
    </citation>
    <scope>NUCLEOTIDE SEQUENCE [LARGE SCALE GENOMIC DNA]</scope>
    <source>
        <strain evidence="1 2">RM3267</strain>
    </source>
</reference>